<dbReference type="GeneID" id="95988230"/>
<evidence type="ECO:0000313" key="3">
    <source>
        <dbReference type="Proteomes" id="UP001565368"/>
    </source>
</evidence>
<sequence>MLSAVRHRIAAPALHAARFATSASTRGSQWAKEPAAGGSQWAKEPAAAAPDAVGVKPESLPSTPRSPILDPGYPSRRERLRYERIAAREAGGDAWKADPFARMSLSPKRQCAATTETLPIDFMVNLRPVITRSSGEGTPSEAHELTLVPDRIEHPKFAAKRPGQSVWLTLHPDVVNSLYAPHGSLWRKVRYLSRDLLVSRRLPEQIKHQLVNRVHQELQLVREAIVAVSRKPPAGQDPSSGAVVSALNADEVALVRAGKAPRSTKVLAVLDFTRVNDHTPASASVVAEYADAPAEKGQAELVRGVAVPLLTNGKGEANVPLYPVKLLFGERAATLAAEVRAVLAAEAVYAATSRGDKPKAKKHESAEAVAATDEVEAHRKDEEALLVAIQAPWVPGWRRPNDITVPLAIVLWRLALWEGNGWKAAEEK</sequence>
<reference evidence="2 3" key="1">
    <citation type="submission" date="2023-08" db="EMBL/GenBank/DDBJ databases">
        <title>Annotated Genome Sequence of Vanrija albida AlHP1.</title>
        <authorList>
            <person name="Herzog R."/>
        </authorList>
    </citation>
    <scope>NUCLEOTIDE SEQUENCE [LARGE SCALE GENOMIC DNA]</scope>
    <source>
        <strain evidence="2 3">AlHP1</strain>
    </source>
</reference>
<comment type="caution">
    <text evidence="2">The sequence shown here is derived from an EMBL/GenBank/DDBJ whole genome shotgun (WGS) entry which is preliminary data.</text>
</comment>
<dbReference type="RefSeq" id="XP_069207697.1">
    <property type="nucleotide sequence ID" value="XM_069355626.1"/>
</dbReference>
<dbReference type="Proteomes" id="UP001565368">
    <property type="component" value="Unassembled WGS sequence"/>
</dbReference>
<feature type="compositionally biased region" description="Low complexity" evidence="1">
    <location>
        <begin position="42"/>
        <end position="52"/>
    </location>
</feature>
<organism evidence="2 3">
    <name type="scientific">Vanrija albida</name>
    <dbReference type="NCBI Taxonomy" id="181172"/>
    <lineage>
        <taxon>Eukaryota</taxon>
        <taxon>Fungi</taxon>
        <taxon>Dikarya</taxon>
        <taxon>Basidiomycota</taxon>
        <taxon>Agaricomycotina</taxon>
        <taxon>Tremellomycetes</taxon>
        <taxon>Trichosporonales</taxon>
        <taxon>Trichosporonaceae</taxon>
        <taxon>Vanrija</taxon>
    </lineage>
</organism>
<evidence type="ECO:0008006" key="4">
    <source>
        <dbReference type="Google" id="ProtNLM"/>
    </source>
</evidence>
<proteinExistence type="predicted"/>
<protein>
    <recommendedName>
        <fullName evidence="4">Ribosomal protein L9 domain-containing protein</fullName>
    </recommendedName>
</protein>
<accession>A0ABR3PZ64</accession>
<evidence type="ECO:0000313" key="2">
    <source>
        <dbReference type="EMBL" id="KAL1407753.1"/>
    </source>
</evidence>
<name>A0ABR3PZ64_9TREE</name>
<keyword evidence="3" id="KW-1185">Reference proteome</keyword>
<evidence type="ECO:0000256" key="1">
    <source>
        <dbReference type="SAM" id="MobiDB-lite"/>
    </source>
</evidence>
<gene>
    <name evidence="2" type="ORF">Q8F55_007187</name>
</gene>
<feature type="region of interest" description="Disordered" evidence="1">
    <location>
        <begin position="21"/>
        <end position="74"/>
    </location>
</feature>
<dbReference type="EMBL" id="JBBXJM010000005">
    <property type="protein sequence ID" value="KAL1407753.1"/>
    <property type="molecule type" value="Genomic_DNA"/>
</dbReference>